<dbReference type="Gene3D" id="1.20.120.720">
    <property type="entry name" value="Myosin VI head, motor domain, U50 subdomain"/>
    <property type="match status" value="1"/>
</dbReference>
<dbReference type="CDD" id="cd00173">
    <property type="entry name" value="SH2"/>
    <property type="match status" value="1"/>
</dbReference>
<feature type="region of interest" description="Disordered" evidence="11">
    <location>
        <begin position="1125"/>
        <end position="1157"/>
    </location>
</feature>
<evidence type="ECO:0000256" key="3">
    <source>
        <dbReference type="ARBA" id="ARBA00022490"/>
    </source>
</evidence>
<accession>F2U262</accession>
<sequence length="1157" mass="131357">MDNGEFRKTDDLVSGKDALDEDKLNAQLEERYNSDIIYTYVGDILVAVNPYQMLPLYTPEIALKYCDISSKADFAPHLYAIAVGAYNAMMRNSQPQVTVISGESGAGKTESTKHFMRQIMMASSRRNGGGDDDGPRELHPVEQKIIQTNPILEAFGNAQTVMNDNSSRFGKFIELKFSPIGMVVGASMSHYLLEKARVVKQGPGERNYHIFELLLAGGDLGALKLAGISQFKYLASRRSDMDNLKAEYTEVIEALGKVGFTNEEIEDIQRILATVLLLGNFEFKDTSSDKAEITTAAELEKAAANLGVEPEKLRIGFMTKRLEVVGQAIIQELNITDVQYSRDAVSKALYDRLFTWLVTRLDIMLCPNNLRSEKQLTIGMLDIFGFEDFKANGFDQMCINLANERLHHFFNEHIFASEIAEYKAEGIEGAESVFFEDNDKILDLFFSKVSLLSILNEETNFPGATDQTLMQKLTDQLKDQEALEIKPGGYAFVVKHYAGGIEYQIEGMIEKNKDPLPNQMAPNMEAASNSVAHLLFKPNYIELTREAAGANAAPEESKAAKLKRKKTRKKSRRGKKARALPTVSFQFRTSLDQLMTEMNRCIPHFVRCIKPNLEKKPKMFVGELVKKQLKYTGMLQTIEMRREGFPVRLEWGELLQRYQGIAFPFSASYGNSKDMAIKLMKTAQAKQEEIRKEKKLTARVTTLDGWKPANSKMFLKYWHTDVLETLLKPFDTAIIKVQALARRFIARCRYVPMLQKYHDQMASIANFLVDVRSSSGEIHDNLQTLISEEKRRGPKGLGLLKEVSAKDEAKAKKKMMKEAGKIVKEAGKKVDVKKAQAKAKKDLNKKQKVAASWWNKYERKRRAHLDSNGETFPWFHGLISRKEAENFLYDEDDGTFLIRVSERANGYAISLKFKKRVNHYKIAHSDNGGYIVHGSDEDFGDLEELVKFYHENDVSSSGDRLVSPLYMEHDLGLDIGLSSIKGAPAGKVKSYDPSFVPRNMEEDDVDESKMDPLIVSDYLEGGEHNKPSWLRGSMSRDEAEKELLERGQVDGRFLVRERARTRTTVTFAISYAYERKFYHHLLKKKKHRNFSLNNRPLKYQYLEQCVRKFQEVHYPGFATRLEADAPPVSAIEKSGGKKKNKKGKKGNPPLPSRNYRK</sequence>
<feature type="compositionally biased region" description="Basic residues" evidence="11">
    <location>
        <begin position="1136"/>
        <end position="1145"/>
    </location>
</feature>
<proteinExistence type="inferred from homology"/>
<evidence type="ECO:0000256" key="6">
    <source>
        <dbReference type="ARBA" id="ARBA00023175"/>
    </source>
</evidence>
<evidence type="ECO:0000313" key="15">
    <source>
        <dbReference type="Proteomes" id="UP000007799"/>
    </source>
</evidence>
<dbReference type="PRINTS" id="PR00193">
    <property type="entry name" value="MYOSINHEAVY"/>
</dbReference>
<dbReference type="Gene3D" id="3.30.505.10">
    <property type="entry name" value="SH2 domain"/>
    <property type="match status" value="2"/>
</dbReference>
<dbReference type="InterPro" id="IPR027417">
    <property type="entry name" value="P-loop_NTPase"/>
</dbReference>
<evidence type="ECO:0000259" key="13">
    <source>
        <dbReference type="PROSITE" id="PS51456"/>
    </source>
</evidence>
<keyword evidence="10" id="KW-0547">Nucleotide-binding</keyword>
<dbReference type="InterPro" id="IPR001609">
    <property type="entry name" value="Myosin_head_motor_dom-like"/>
</dbReference>
<dbReference type="Gene3D" id="3.40.850.10">
    <property type="entry name" value="Kinesin motor domain"/>
    <property type="match status" value="1"/>
</dbReference>
<dbReference type="InterPro" id="IPR000980">
    <property type="entry name" value="SH2"/>
</dbReference>
<dbReference type="Gene3D" id="1.10.10.820">
    <property type="match status" value="1"/>
</dbReference>
<feature type="region of interest" description="Disordered" evidence="11">
    <location>
        <begin position="552"/>
        <end position="577"/>
    </location>
</feature>
<feature type="region of interest" description="Actin-binding" evidence="10">
    <location>
        <begin position="591"/>
        <end position="613"/>
    </location>
</feature>
<dbReference type="SMART" id="SM00242">
    <property type="entry name" value="MYSc"/>
    <property type="match status" value="1"/>
</dbReference>
<dbReference type="InParanoid" id="F2U262"/>
<dbReference type="PRINTS" id="PR00401">
    <property type="entry name" value="SH2DOMAIN"/>
</dbReference>
<protein>
    <submittedName>
        <fullName evidence="14">Uncharacterized protein</fullName>
    </submittedName>
</protein>
<dbReference type="GO" id="GO:0004674">
    <property type="term" value="F:protein serine/threonine kinase activity"/>
    <property type="evidence" value="ECO:0007669"/>
    <property type="project" value="TreeGrafter"/>
</dbReference>
<dbReference type="Pfam" id="PF00063">
    <property type="entry name" value="Myosin_head"/>
    <property type="match status" value="1"/>
</dbReference>
<keyword evidence="8" id="KW-0966">Cell projection</keyword>
<dbReference type="STRING" id="946362.F2U262"/>
<comment type="subcellular location">
    <subcellularLocation>
        <location evidence="2">Cell projection</location>
    </subcellularLocation>
    <subcellularLocation>
        <location evidence="1">Cytoplasm</location>
        <location evidence="1">Cytoskeleton</location>
    </subcellularLocation>
</comment>
<dbReference type="SUPFAM" id="SSF52540">
    <property type="entry name" value="P-loop containing nucleoside triphosphate hydrolases"/>
    <property type="match status" value="1"/>
</dbReference>
<evidence type="ECO:0000256" key="8">
    <source>
        <dbReference type="ARBA" id="ARBA00023273"/>
    </source>
</evidence>
<dbReference type="InterPro" id="IPR052409">
    <property type="entry name" value="Myosin-III_kinase_activity"/>
</dbReference>
<dbReference type="PROSITE" id="PS51456">
    <property type="entry name" value="MYOSIN_MOTOR"/>
    <property type="match status" value="1"/>
</dbReference>
<dbReference type="eggNOG" id="KOG4229">
    <property type="taxonomic scope" value="Eukaryota"/>
</dbReference>
<dbReference type="KEGG" id="sre:PTSG_02425"/>
<name>F2U262_SALR5</name>
<dbReference type="SMART" id="SM00252">
    <property type="entry name" value="SH2"/>
    <property type="match status" value="2"/>
</dbReference>
<evidence type="ECO:0000256" key="9">
    <source>
        <dbReference type="PROSITE-ProRule" id="PRU00191"/>
    </source>
</evidence>
<dbReference type="GO" id="GO:0000146">
    <property type="term" value="F:microfilament motor activity"/>
    <property type="evidence" value="ECO:0007669"/>
    <property type="project" value="TreeGrafter"/>
</dbReference>
<dbReference type="AlphaFoldDB" id="F2U262"/>
<evidence type="ECO:0000256" key="4">
    <source>
        <dbReference type="ARBA" id="ARBA00022737"/>
    </source>
</evidence>
<keyword evidence="15" id="KW-1185">Reference proteome</keyword>
<evidence type="ECO:0000256" key="10">
    <source>
        <dbReference type="PROSITE-ProRule" id="PRU00782"/>
    </source>
</evidence>
<feature type="domain" description="SH2" evidence="12">
    <location>
        <begin position="874"/>
        <end position="965"/>
    </location>
</feature>
<dbReference type="EMBL" id="GL832959">
    <property type="protein sequence ID" value="EGD81714.1"/>
    <property type="molecule type" value="Genomic_DNA"/>
</dbReference>
<dbReference type="GO" id="GO:0016459">
    <property type="term" value="C:myosin complex"/>
    <property type="evidence" value="ECO:0007669"/>
    <property type="project" value="UniProtKB-KW"/>
</dbReference>
<dbReference type="GeneID" id="16077510"/>
<dbReference type="RefSeq" id="XP_004996918.1">
    <property type="nucleotide sequence ID" value="XM_004996861.1"/>
</dbReference>
<dbReference type="Proteomes" id="UP000007799">
    <property type="component" value="Unassembled WGS sequence"/>
</dbReference>
<reference evidence="14" key="1">
    <citation type="submission" date="2009-08" db="EMBL/GenBank/DDBJ databases">
        <title>Annotation of Salpingoeca rosetta.</title>
        <authorList>
            <consortium name="The Broad Institute Genome Sequencing Platform"/>
            <person name="Russ C."/>
            <person name="Cuomo C."/>
            <person name="Burger G."/>
            <person name="Gray M.W."/>
            <person name="Holland P.W.H."/>
            <person name="King N."/>
            <person name="Lang F.B.F."/>
            <person name="Roger A.J."/>
            <person name="Ruiz-Trillo I."/>
            <person name="Young S.K."/>
            <person name="Zeng Q."/>
            <person name="Gargeya S."/>
            <person name="Alvarado L."/>
            <person name="Berlin A."/>
            <person name="Chapman S.B."/>
            <person name="Chen Z."/>
            <person name="Freedman E."/>
            <person name="Gellesch M."/>
            <person name="Goldberg J."/>
            <person name="Griggs A."/>
            <person name="Gujja S."/>
            <person name="Heilman E."/>
            <person name="Heiman D."/>
            <person name="Howarth C."/>
            <person name="Mehta T."/>
            <person name="Neiman D."/>
            <person name="Pearson M."/>
            <person name="Roberts A."/>
            <person name="Saif S."/>
            <person name="Shea T."/>
            <person name="Shenoy N."/>
            <person name="Sisk P."/>
            <person name="Stolte C."/>
            <person name="Sykes S."/>
            <person name="White J."/>
            <person name="Yandava C."/>
            <person name="Haas B."/>
            <person name="Nusbaum C."/>
            <person name="Birren B."/>
        </authorList>
    </citation>
    <scope>NUCLEOTIDE SEQUENCE</scope>
    <source>
        <strain evidence="14">ATCC 50818</strain>
    </source>
</reference>
<dbReference type="PANTHER" id="PTHR46256">
    <property type="entry name" value="AGAP011099-PA"/>
    <property type="match status" value="1"/>
</dbReference>
<dbReference type="Gene3D" id="1.20.58.530">
    <property type="match status" value="1"/>
</dbReference>
<evidence type="ECO:0000313" key="14">
    <source>
        <dbReference type="EMBL" id="EGD81714.1"/>
    </source>
</evidence>
<evidence type="ECO:0000256" key="1">
    <source>
        <dbReference type="ARBA" id="ARBA00004245"/>
    </source>
</evidence>
<dbReference type="Gene3D" id="1.20.5.4820">
    <property type="match status" value="1"/>
</dbReference>
<feature type="domain" description="SH2" evidence="12">
    <location>
        <begin position="1029"/>
        <end position="1111"/>
    </location>
</feature>
<dbReference type="InterPro" id="IPR036961">
    <property type="entry name" value="Kinesin_motor_dom_sf"/>
</dbReference>
<keyword evidence="9" id="KW-0727">SH2 domain</keyword>
<gene>
    <name evidence="14" type="ORF">PTSG_02425</name>
</gene>
<keyword evidence="7" id="KW-0206">Cytoskeleton</keyword>
<feature type="domain" description="Myosin motor" evidence="13">
    <location>
        <begin position="8"/>
        <end position="728"/>
    </location>
</feature>
<dbReference type="GO" id="GO:0042995">
    <property type="term" value="C:cell projection"/>
    <property type="evidence" value="ECO:0007669"/>
    <property type="project" value="UniProtKB-SubCell"/>
</dbReference>
<keyword evidence="4" id="KW-0677">Repeat</keyword>
<dbReference type="InterPro" id="IPR036860">
    <property type="entry name" value="SH2_dom_sf"/>
</dbReference>
<dbReference type="PROSITE" id="PS50096">
    <property type="entry name" value="IQ"/>
    <property type="match status" value="1"/>
</dbReference>
<comment type="similarity">
    <text evidence="10">Belongs to the TRAFAC class myosin-kinesin ATPase superfamily. Myosin family.</text>
</comment>
<evidence type="ECO:0000259" key="12">
    <source>
        <dbReference type="PROSITE" id="PS50001"/>
    </source>
</evidence>
<dbReference type="Pfam" id="PF00017">
    <property type="entry name" value="SH2"/>
    <property type="match status" value="2"/>
</dbReference>
<dbReference type="OrthoDB" id="6108017at2759"/>
<evidence type="ECO:0000256" key="11">
    <source>
        <dbReference type="SAM" id="MobiDB-lite"/>
    </source>
</evidence>
<feature type="compositionally biased region" description="Basic residues" evidence="11">
    <location>
        <begin position="560"/>
        <end position="577"/>
    </location>
</feature>
<feature type="binding site" evidence="10">
    <location>
        <begin position="102"/>
        <end position="109"/>
    </location>
    <ligand>
        <name>ATP</name>
        <dbReference type="ChEBI" id="CHEBI:30616"/>
    </ligand>
</feature>
<dbReference type="GO" id="GO:0030832">
    <property type="term" value="P:regulation of actin filament length"/>
    <property type="evidence" value="ECO:0007669"/>
    <property type="project" value="TreeGrafter"/>
</dbReference>
<dbReference type="PROSITE" id="PS50001">
    <property type="entry name" value="SH2"/>
    <property type="match status" value="2"/>
</dbReference>
<evidence type="ECO:0000256" key="2">
    <source>
        <dbReference type="ARBA" id="ARBA00004316"/>
    </source>
</evidence>
<keyword evidence="10" id="KW-0009">Actin-binding</keyword>
<organism evidence="14 15">
    <name type="scientific">Salpingoeca rosetta (strain ATCC 50818 / BSB-021)</name>
    <dbReference type="NCBI Taxonomy" id="946362"/>
    <lineage>
        <taxon>Eukaryota</taxon>
        <taxon>Choanoflagellata</taxon>
        <taxon>Craspedida</taxon>
        <taxon>Salpingoecidae</taxon>
        <taxon>Salpingoeca</taxon>
    </lineage>
</organism>
<keyword evidence="5 10" id="KW-0518">Myosin</keyword>
<evidence type="ECO:0000256" key="7">
    <source>
        <dbReference type="ARBA" id="ARBA00023212"/>
    </source>
</evidence>
<dbReference type="CDD" id="cd00124">
    <property type="entry name" value="MYSc"/>
    <property type="match status" value="1"/>
</dbReference>
<keyword evidence="6 10" id="KW-0505">Motor protein</keyword>
<dbReference type="SUPFAM" id="SSF55550">
    <property type="entry name" value="SH2 domain"/>
    <property type="match status" value="2"/>
</dbReference>
<evidence type="ECO:0000256" key="5">
    <source>
        <dbReference type="ARBA" id="ARBA00023123"/>
    </source>
</evidence>
<keyword evidence="10" id="KW-0067">ATP-binding</keyword>
<dbReference type="PANTHER" id="PTHR46256:SF3">
    <property type="entry name" value="MYOSIN MOTOR DOMAIN-CONTAINING PROTEIN"/>
    <property type="match status" value="1"/>
</dbReference>
<dbReference type="GO" id="GO:0005524">
    <property type="term" value="F:ATP binding"/>
    <property type="evidence" value="ECO:0007669"/>
    <property type="project" value="UniProtKB-UniRule"/>
</dbReference>
<dbReference type="GO" id="GO:0003779">
    <property type="term" value="F:actin binding"/>
    <property type="evidence" value="ECO:0007669"/>
    <property type="project" value="UniProtKB-KW"/>
</dbReference>
<keyword evidence="3" id="KW-0963">Cytoplasm</keyword>